<dbReference type="RefSeq" id="WP_106381051.1">
    <property type="nucleotide sequence ID" value="NZ_NIGF01000021.1"/>
</dbReference>
<accession>A0A2S8SPT9</accession>
<evidence type="ECO:0000256" key="1">
    <source>
        <dbReference type="SAM" id="SignalP"/>
    </source>
</evidence>
<feature type="chain" id="PRO_5015593165" evidence="1">
    <location>
        <begin position="37"/>
        <end position="112"/>
    </location>
</feature>
<reference evidence="2 3" key="1">
    <citation type="journal article" date="2018" name="Syst. Appl. Microbiol.">
        <title>Abditibacterium utsteinense sp. nov., the first cultivated member of candidate phylum FBP, isolated from ice-free Antarctic soil samples.</title>
        <authorList>
            <person name="Tahon G."/>
            <person name="Tytgat B."/>
            <person name="Lebbe L."/>
            <person name="Carlier A."/>
            <person name="Willems A."/>
        </authorList>
    </citation>
    <scope>NUCLEOTIDE SEQUENCE [LARGE SCALE GENOMIC DNA]</scope>
    <source>
        <strain evidence="2 3">LMG 29911</strain>
    </source>
</reference>
<proteinExistence type="predicted"/>
<dbReference type="EMBL" id="NIGF01000021">
    <property type="protein sequence ID" value="PQV62815.1"/>
    <property type="molecule type" value="Genomic_DNA"/>
</dbReference>
<name>A0A2S8SPT9_9BACT</name>
<gene>
    <name evidence="2" type="ORF">B1R32_12127</name>
</gene>
<evidence type="ECO:0000313" key="2">
    <source>
        <dbReference type="EMBL" id="PQV62815.1"/>
    </source>
</evidence>
<protein>
    <submittedName>
        <fullName evidence="2">Uncharacterized protein</fullName>
    </submittedName>
</protein>
<comment type="caution">
    <text evidence="2">The sequence shown here is derived from an EMBL/GenBank/DDBJ whole genome shotgun (WGS) entry which is preliminary data.</text>
</comment>
<dbReference type="AlphaFoldDB" id="A0A2S8SPT9"/>
<keyword evidence="1" id="KW-0732">Signal</keyword>
<organism evidence="2 3">
    <name type="scientific">Abditibacterium utsteinense</name>
    <dbReference type="NCBI Taxonomy" id="1960156"/>
    <lineage>
        <taxon>Bacteria</taxon>
        <taxon>Pseudomonadati</taxon>
        <taxon>Abditibacteriota</taxon>
        <taxon>Abditibacteriia</taxon>
        <taxon>Abditibacteriales</taxon>
        <taxon>Abditibacteriaceae</taxon>
        <taxon>Abditibacterium</taxon>
    </lineage>
</organism>
<keyword evidence="3" id="KW-1185">Reference proteome</keyword>
<dbReference type="Proteomes" id="UP000237684">
    <property type="component" value="Unassembled WGS sequence"/>
</dbReference>
<feature type="signal peptide" evidence="1">
    <location>
        <begin position="1"/>
        <end position="36"/>
    </location>
</feature>
<evidence type="ECO:0000313" key="3">
    <source>
        <dbReference type="Proteomes" id="UP000237684"/>
    </source>
</evidence>
<sequence length="112" mass="11671">MQNTFRALCARASRASLAAILVALAGLSAPVTVAHADVSPSSSDTVLVPRITKGAYGTSMRVKANSPEARRFFAAQSRSASRSNTNCPGTICPQTRTCYPVKGALGARCVTK</sequence>
<dbReference type="InParanoid" id="A0A2S8SPT9"/>